<evidence type="ECO:0000313" key="1">
    <source>
        <dbReference type="EMBL" id="KAA6318462.1"/>
    </source>
</evidence>
<evidence type="ECO:0000313" key="2">
    <source>
        <dbReference type="Proteomes" id="UP000324800"/>
    </source>
</evidence>
<feature type="non-terminal residue" evidence="1">
    <location>
        <position position="1"/>
    </location>
</feature>
<comment type="caution">
    <text evidence="1">The sequence shown here is derived from an EMBL/GenBank/DDBJ whole genome shotgun (WGS) entry which is preliminary data.</text>
</comment>
<accession>A0A5J4QAG2</accession>
<dbReference type="EMBL" id="SNRW01046228">
    <property type="protein sequence ID" value="KAA6318462.1"/>
    <property type="molecule type" value="Genomic_DNA"/>
</dbReference>
<sequence>FNITVSEELYMRYHTAIVSCT</sequence>
<gene>
    <name evidence="1" type="ORF">EZS28_054943</name>
</gene>
<proteinExistence type="predicted"/>
<reference evidence="1 2" key="1">
    <citation type="submission" date="2019-03" db="EMBL/GenBank/DDBJ databases">
        <title>Single cell metagenomics reveals metabolic interactions within the superorganism composed of flagellate Streblomastix strix and complex community of Bacteroidetes bacteria on its surface.</title>
        <authorList>
            <person name="Treitli S.C."/>
            <person name="Kolisko M."/>
            <person name="Husnik F."/>
            <person name="Keeling P."/>
            <person name="Hampl V."/>
        </authorList>
    </citation>
    <scope>NUCLEOTIDE SEQUENCE [LARGE SCALE GENOMIC DNA]</scope>
    <source>
        <strain evidence="1">ST1C</strain>
    </source>
</reference>
<name>A0A5J4QAG2_9EUKA</name>
<protein>
    <submittedName>
        <fullName evidence="1">Uncharacterized protein</fullName>
    </submittedName>
</protein>
<organism evidence="1 2">
    <name type="scientific">Streblomastix strix</name>
    <dbReference type="NCBI Taxonomy" id="222440"/>
    <lineage>
        <taxon>Eukaryota</taxon>
        <taxon>Metamonada</taxon>
        <taxon>Preaxostyla</taxon>
        <taxon>Oxymonadida</taxon>
        <taxon>Streblomastigidae</taxon>
        <taxon>Streblomastix</taxon>
    </lineage>
</organism>
<dbReference type="AlphaFoldDB" id="A0A5J4QAG2"/>
<dbReference type="Proteomes" id="UP000324800">
    <property type="component" value="Unassembled WGS sequence"/>
</dbReference>